<dbReference type="EMBL" id="JBEDUW010000003">
    <property type="protein sequence ID" value="KAK9937368.1"/>
    <property type="molecule type" value="Genomic_DNA"/>
</dbReference>
<gene>
    <name evidence="2" type="ORF">M0R45_014163</name>
</gene>
<dbReference type="Gene3D" id="3.40.50.300">
    <property type="entry name" value="P-loop containing nucleotide triphosphate hydrolases"/>
    <property type="match status" value="1"/>
</dbReference>
<dbReference type="GO" id="GO:0005829">
    <property type="term" value="C:cytosol"/>
    <property type="evidence" value="ECO:0007669"/>
    <property type="project" value="TreeGrafter"/>
</dbReference>
<protein>
    <recommendedName>
        <fullName evidence="1">Tr-type G domain-containing protein</fullName>
    </recommendedName>
</protein>
<dbReference type="Proteomes" id="UP001457282">
    <property type="component" value="Unassembled WGS sequence"/>
</dbReference>
<evidence type="ECO:0000259" key="1">
    <source>
        <dbReference type="Pfam" id="PF00009"/>
    </source>
</evidence>
<keyword evidence="3" id="KW-1185">Reference proteome</keyword>
<dbReference type="SUPFAM" id="SSF52540">
    <property type="entry name" value="P-loop containing nucleoside triphosphate hydrolases"/>
    <property type="match status" value="1"/>
</dbReference>
<dbReference type="AlphaFoldDB" id="A0AAW1XLU6"/>
<comment type="caution">
    <text evidence="2">The sequence shown here is derived from an EMBL/GenBank/DDBJ whole genome shotgun (WGS) entry which is preliminary data.</text>
</comment>
<dbReference type="InterPro" id="IPR000795">
    <property type="entry name" value="T_Tr_GTP-bd_dom"/>
</dbReference>
<evidence type="ECO:0000313" key="2">
    <source>
        <dbReference type="EMBL" id="KAK9937368.1"/>
    </source>
</evidence>
<organism evidence="2 3">
    <name type="scientific">Rubus argutus</name>
    <name type="common">Southern blackberry</name>
    <dbReference type="NCBI Taxonomy" id="59490"/>
    <lineage>
        <taxon>Eukaryota</taxon>
        <taxon>Viridiplantae</taxon>
        <taxon>Streptophyta</taxon>
        <taxon>Embryophyta</taxon>
        <taxon>Tracheophyta</taxon>
        <taxon>Spermatophyta</taxon>
        <taxon>Magnoliopsida</taxon>
        <taxon>eudicotyledons</taxon>
        <taxon>Gunneridae</taxon>
        <taxon>Pentapetalae</taxon>
        <taxon>rosids</taxon>
        <taxon>fabids</taxon>
        <taxon>Rosales</taxon>
        <taxon>Rosaceae</taxon>
        <taxon>Rosoideae</taxon>
        <taxon>Rosoideae incertae sedis</taxon>
        <taxon>Rubus</taxon>
    </lineage>
</organism>
<proteinExistence type="predicted"/>
<dbReference type="GO" id="GO:0005525">
    <property type="term" value="F:GTP binding"/>
    <property type="evidence" value="ECO:0007669"/>
    <property type="project" value="InterPro"/>
</dbReference>
<dbReference type="GO" id="GO:0043022">
    <property type="term" value="F:ribosome binding"/>
    <property type="evidence" value="ECO:0007669"/>
    <property type="project" value="TreeGrafter"/>
</dbReference>
<name>A0AAW1XLU6_RUBAR</name>
<dbReference type="PANTHER" id="PTHR42908:SF3">
    <property type="entry name" value="ELONGATION FACTOR-LIKE GTPASE 1"/>
    <property type="match status" value="1"/>
</dbReference>
<evidence type="ECO:0000313" key="3">
    <source>
        <dbReference type="Proteomes" id="UP001457282"/>
    </source>
</evidence>
<reference evidence="2 3" key="1">
    <citation type="journal article" date="2023" name="G3 (Bethesda)">
        <title>A chromosome-length genome assembly and annotation of blackberry (Rubus argutus, cv. 'Hillquist').</title>
        <authorList>
            <person name="Bruna T."/>
            <person name="Aryal R."/>
            <person name="Dudchenko O."/>
            <person name="Sargent D.J."/>
            <person name="Mead D."/>
            <person name="Buti M."/>
            <person name="Cavallini A."/>
            <person name="Hytonen T."/>
            <person name="Andres J."/>
            <person name="Pham M."/>
            <person name="Weisz D."/>
            <person name="Mascagni F."/>
            <person name="Usai G."/>
            <person name="Natali L."/>
            <person name="Bassil N."/>
            <person name="Fernandez G.E."/>
            <person name="Lomsadze A."/>
            <person name="Armour M."/>
            <person name="Olukolu B."/>
            <person name="Poorten T."/>
            <person name="Britton C."/>
            <person name="Davik J."/>
            <person name="Ashrafi H."/>
            <person name="Aiden E.L."/>
            <person name="Borodovsky M."/>
            <person name="Worthington M."/>
        </authorList>
    </citation>
    <scope>NUCLEOTIDE SEQUENCE [LARGE SCALE GENOMIC DNA]</scope>
    <source>
        <strain evidence="2">PI 553951</strain>
    </source>
</reference>
<accession>A0AAW1XLU6</accession>
<dbReference type="GO" id="GO:1990904">
    <property type="term" value="C:ribonucleoprotein complex"/>
    <property type="evidence" value="ECO:0007669"/>
    <property type="project" value="TreeGrafter"/>
</dbReference>
<dbReference type="Pfam" id="PF00009">
    <property type="entry name" value="GTP_EFTU"/>
    <property type="match status" value="1"/>
</dbReference>
<dbReference type="PANTHER" id="PTHR42908">
    <property type="entry name" value="TRANSLATION ELONGATION FACTOR-RELATED"/>
    <property type="match status" value="1"/>
</dbReference>
<dbReference type="GO" id="GO:0042256">
    <property type="term" value="P:cytosolic ribosome assembly"/>
    <property type="evidence" value="ECO:0007669"/>
    <property type="project" value="TreeGrafter"/>
</dbReference>
<sequence>MADSNHQPESTPPPPETRKLRNICILAHVDHGKTTLCDHLISGSDSGIIHPQTRRPAPVHGPPLLEEQRRAITMKSSSIALNYRDHSITGVHIQTQRRFCASAWIEKLTPWFGEAYNRLLRIVYEVNNIVSALNPSSTWSDVDAILSGAVRQR</sequence>
<dbReference type="GO" id="GO:0003924">
    <property type="term" value="F:GTPase activity"/>
    <property type="evidence" value="ECO:0007669"/>
    <property type="project" value="InterPro"/>
</dbReference>
<feature type="domain" description="Tr-type G" evidence="1">
    <location>
        <begin position="19"/>
        <end position="89"/>
    </location>
</feature>
<dbReference type="InterPro" id="IPR027417">
    <property type="entry name" value="P-loop_NTPase"/>
</dbReference>